<dbReference type="InterPro" id="IPR013099">
    <property type="entry name" value="K_chnl_dom"/>
</dbReference>
<evidence type="ECO:0000256" key="2">
    <source>
        <dbReference type="SAM" id="MobiDB-lite"/>
    </source>
</evidence>
<proteinExistence type="predicted"/>
<feature type="compositionally biased region" description="Polar residues" evidence="2">
    <location>
        <begin position="885"/>
        <end position="899"/>
    </location>
</feature>
<feature type="transmembrane region" description="Helical" evidence="3">
    <location>
        <begin position="331"/>
        <end position="350"/>
    </location>
</feature>
<feature type="coiled-coil region" evidence="1">
    <location>
        <begin position="641"/>
        <end position="678"/>
    </location>
</feature>
<feature type="domain" description="Potassium channel" evidence="4">
    <location>
        <begin position="372"/>
        <end position="423"/>
    </location>
</feature>
<feature type="region of interest" description="Disordered" evidence="2">
    <location>
        <begin position="871"/>
        <end position="901"/>
    </location>
</feature>
<gene>
    <name evidence="5" type="ORF">FGO68_gene2985</name>
</gene>
<dbReference type="Pfam" id="PF07885">
    <property type="entry name" value="Ion_trans_2"/>
    <property type="match status" value="1"/>
</dbReference>
<reference evidence="5" key="1">
    <citation type="submission" date="2019-06" db="EMBL/GenBank/DDBJ databases">
        <authorList>
            <person name="Zheng W."/>
        </authorList>
    </citation>
    <scope>NUCLEOTIDE SEQUENCE</scope>
    <source>
        <strain evidence="5">QDHG01</strain>
    </source>
</reference>
<evidence type="ECO:0000313" key="5">
    <source>
        <dbReference type="EMBL" id="TNV85769.1"/>
    </source>
</evidence>
<organism evidence="5 6">
    <name type="scientific">Halteria grandinella</name>
    <dbReference type="NCBI Taxonomy" id="5974"/>
    <lineage>
        <taxon>Eukaryota</taxon>
        <taxon>Sar</taxon>
        <taxon>Alveolata</taxon>
        <taxon>Ciliophora</taxon>
        <taxon>Intramacronucleata</taxon>
        <taxon>Spirotrichea</taxon>
        <taxon>Stichotrichia</taxon>
        <taxon>Sporadotrichida</taxon>
        <taxon>Halteriidae</taxon>
        <taxon>Halteria</taxon>
    </lineage>
</organism>
<feature type="compositionally biased region" description="Low complexity" evidence="2">
    <location>
        <begin position="514"/>
        <end position="527"/>
    </location>
</feature>
<feature type="region of interest" description="Disordered" evidence="2">
    <location>
        <begin position="514"/>
        <end position="536"/>
    </location>
</feature>
<dbReference type="Proteomes" id="UP000785679">
    <property type="component" value="Unassembled WGS sequence"/>
</dbReference>
<feature type="coiled-coil region" evidence="1">
    <location>
        <begin position="959"/>
        <end position="1022"/>
    </location>
</feature>
<dbReference type="PANTHER" id="PTHR10153">
    <property type="entry name" value="SMALL CONDUCTANCE CALCIUM-ACTIVATED POTASSIUM CHANNEL"/>
    <property type="match status" value="1"/>
</dbReference>
<sequence>MISGMLSGQLGKLPRDCMKITIAPNSLIPTELDYQGIYQVSMGKMLKTQMHLEIKMDIYGLQGSLYLQHLARRGHQSREGMQEVHCKLLLQRCIYRLLPLKPKSTLWKITQYMNREAKIKVLLRQVSRRKYIIDMLIAVFSLVSIIINIAEVSNVISRYVLQCYIYTNLKYEKYTDATALIQTKIFALRMFLLIAVVTGMVLIFLSTRLQVSMLYIFERTFEEKGVYKAGLLKQMLFEMFLMCIHSPIMADFSFSISHRFYLASEPKFGTFTMDQSMVFFSLFKVYFVIRIIPHLTLLTPENSRKISDITGLDLNFIFYFNIVLIERPITFLILTLLYLVTFVGMLIHIYEKSNSSLFNPKAMLSAQFSDYPLNSQWFLITSLTSIGYGDLIPQTYFGRFIIIVACFMGTFLLSMVILTITKRTSLQQGQITAVRFRQKYEDKKALKEVATVLIQRFYRHYFKNLRKLRAEVGNNLEDHKIEVGPAVNDQSQEQPLLPDGLTAKLKSGLLSKLTGKSEVSPQQQQQPPTAPPKLTHYHIDAENDMPYQLFIKQRLLFKHTRRQLESKQSWTGTQKETLQFMNAIRSIKSEQIKDRLGAYCKGQTMTQLTDIGTSSFNQFSKVYQIQIFTGRISELITRRNIANLSDLLKDEEQERMKLQEEDKLLLEEQKRMENVQKELDREVGLALASEDTLGQADRKLEQIEASIERDPYAERKIPLLQDDQYQQLVYRDLDLYHGAGVSPFSNNNPLHEHQFARNDNLLQAQKRASKLSKKQRLLFKQQAWADRDLLIHEGGNVFIPTLQEIAEKVRRVEVEMIEIKERKAYIGEYINKHIADYQGLKPYVEQLDWELIQLQANWREELREKGVLITQGNDTKPNEDKNEFTIESNNPFHKNSSQLQDDEIDNEPYSERKPLVLRVPPPNNDLAPYEDATRVQAYKELTSKQQRALQPAVKAKEYFKKKMDIVREFEKKLAKLKEEQERARQQEEAYRKYEEELQEYYKKQKEEQITQEQVQIGEIESTSRKRKVVKKRKVKKAPKQKDLDHLEEAKLLEHFPNPQGDDIVDQTPLNQNINSDDQDLDFGWNRAQSVNTDVPSTKHSEAPVHKRTLIRVAPGMQPREPQKVNPMAEFKGDLLREFKGNKGVNEGEMARGEGNFGIRRPKDIARPNADAVKVQVAKGKQERRFGVQEFLEKMTKK</sequence>
<keyword evidence="3" id="KW-0472">Membrane</keyword>
<evidence type="ECO:0000313" key="6">
    <source>
        <dbReference type="Proteomes" id="UP000785679"/>
    </source>
</evidence>
<dbReference type="AlphaFoldDB" id="A0A8J8P4A6"/>
<feature type="transmembrane region" description="Helical" evidence="3">
    <location>
        <begin position="236"/>
        <end position="257"/>
    </location>
</feature>
<evidence type="ECO:0000256" key="1">
    <source>
        <dbReference type="SAM" id="Coils"/>
    </source>
</evidence>
<feature type="transmembrane region" description="Helical" evidence="3">
    <location>
        <begin position="400"/>
        <end position="420"/>
    </location>
</feature>
<feature type="region of interest" description="Disordered" evidence="2">
    <location>
        <begin position="1143"/>
        <end position="1164"/>
    </location>
</feature>
<dbReference type="EMBL" id="RRYP01001562">
    <property type="protein sequence ID" value="TNV85769.1"/>
    <property type="molecule type" value="Genomic_DNA"/>
</dbReference>
<accession>A0A8J8P4A6</accession>
<keyword evidence="3" id="KW-1133">Transmembrane helix</keyword>
<feature type="transmembrane region" description="Helical" evidence="3">
    <location>
        <begin position="277"/>
        <end position="297"/>
    </location>
</feature>
<keyword evidence="6" id="KW-1185">Reference proteome</keyword>
<protein>
    <recommendedName>
        <fullName evidence="4">Potassium channel domain-containing protein</fullName>
    </recommendedName>
</protein>
<dbReference type="GO" id="GO:0016020">
    <property type="term" value="C:membrane"/>
    <property type="evidence" value="ECO:0007669"/>
    <property type="project" value="InterPro"/>
</dbReference>
<feature type="transmembrane region" description="Helical" evidence="3">
    <location>
        <begin position="190"/>
        <end position="216"/>
    </location>
</feature>
<dbReference type="SUPFAM" id="SSF81324">
    <property type="entry name" value="Voltage-gated potassium channels"/>
    <property type="match status" value="1"/>
</dbReference>
<evidence type="ECO:0000256" key="3">
    <source>
        <dbReference type="SAM" id="Phobius"/>
    </source>
</evidence>
<dbReference type="GO" id="GO:0016286">
    <property type="term" value="F:small conductance calcium-activated potassium channel activity"/>
    <property type="evidence" value="ECO:0007669"/>
    <property type="project" value="InterPro"/>
</dbReference>
<keyword evidence="1" id="KW-0175">Coiled coil</keyword>
<dbReference type="Gene3D" id="1.10.287.70">
    <property type="match status" value="1"/>
</dbReference>
<name>A0A8J8P4A6_HALGN</name>
<keyword evidence="3" id="KW-0812">Transmembrane</keyword>
<dbReference type="InterPro" id="IPR015449">
    <property type="entry name" value="K_chnl_Ca-activ_SK"/>
</dbReference>
<comment type="caution">
    <text evidence="5">The sequence shown here is derived from an EMBL/GenBank/DDBJ whole genome shotgun (WGS) entry which is preliminary data.</text>
</comment>
<dbReference type="OrthoDB" id="73653at2759"/>
<feature type="transmembrane region" description="Helical" evidence="3">
    <location>
        <begin position="131"/>
        <end position="150"/>
    </location>
</feature>
<evidence type="ECO:0000259" key="4">
    <source>
        <dbReference type="Pfam" id="PF07885"/>
    </source>
</evidence>